<dbReference type="EMBL" id="CP017708">
    <property type="protein sequence ID" value="AOY80236.1"/>
    <property type="molecule type" value="Genomic_DNA"/>
</dbReference>
<protein>
    <submittedName>
        <fullName evidence="1">Uncharacterized protein</fullName>
    </submittedName>
</protein>
<evidence type="ECO:0000313" key="1">
    <source>
        <dbReference type="EMBL" id="AOY80236.1"/>
    </source>
</evidence>
<proteinExistence type="predicted"/>
<accession>A0A1D9FXY0</accession>
<reference evidence="2" key="1">
    <citation type="submission" date="2016-10" db="EMBL/GenBank/DDBJ databases">
        <title>Comparative genomics uncovers the prolific and rare metabolic potential of the cyanobacterial genus Moorea.</title>
        <authorList>
            <person name="Leao T."/>
            <person name="Castelao G."/>
            <person name="Korobeynikov A."/>
            <person name="Monroe E.A."/>
            <person name="Podell S."/>
            <person name="Glukhov E."/>
            <person name="Allen E."/>
            <person name="Gerwick W.H."/>
            <person name="Gerwick L."/>
        </authorList>
    </citation>
    <scope>NUCLEOTIDE SEQUENCE [LARGE SCALE GENOMIC DNA]</scope>
    <source>
        <strain evidence="2">JHB</strain>
    </source>
</reference>
<dbReference type="Proteomes" id="UP000176944">
    <property type="component" value="Chromosome"/>
</dbReference>
<evidence type="ECO:0000313" key="2">
    <source>
        <dbReference type="Proteomes" id="UP000176944"/>
    </source>
</evidence>
<name>A0A1D9FXY0_MOOP1</name>
<gene>
    <name evidence="1" type="ORF">BJP36_10200</name>
</gene>
<organism evidence="1 2">
    <name type="scientific">Moorena producens (strain JHB)</name>
    <dbReference type="NCBI Taxonomy" id="1454205"/>
    <lineage>
        <taxon>Bacteria</taxon>
        <taxon>Bacillati</taxon>
        <taxon>Cyanobacteriota</taxon>
        <taxon>Cyanophyceae</taxon>
        <taxon>Coleofasciculales</taxon>
        <taxon>Coleofasciculaceae</taxon>
        <taxon>Moorena</taxon>
    </lineage>
</organism>
<dbReference type="AlphaFoldDB" id="A0A1D9FXY0"/>
<sequence length="99" mass="10798">MRYAHATRTANALLEVLQMVLSVINLWVRSQCRSHSLAKRARVAVRVAWPKGQKAKAKACATILICLAIGSAAPKAMKRSQSVAQRPQLPLKAIALVKL</sequence>